<feature type="transmembrane region" description="Helical" evidence="1">
    <location>
        <begin position="135"/>
        <end position="156"/>
    </location>
</feature>
<evidence type="ECO:0000256" key="1">
    <source>
        <dbReference type="SAM" id="Phobius"/>
    </source>
</evidence>
<name>A0ABY5NRU3_9FLAO</name>
<evidence type="ECO:0008006" key="4">
    <source>
        <dbReference type="Google" id="ProtNLM"/>
    </source>
</evidence>
<evidence type="ECO:0000313" key="2">
    <source>
        <dbReference type="EMBL" id="UUV21117.1"/>
    </source>
</evidence>
<dbReference type="Proteomes" id="UP001317001">
    <property type="component" value="Chromosome"/>
</dbReference>
<feature type="transmembrane region" description="Helical" evidence="1">
    <location>
        <begin position="162"/>
        <end position="189"/>
    </location>
</feature>
<feature type="transmembrane region" description="Helical" evidence="1">
    <location>
        <begin position="35"/>
        <end position="59"/>
    </location>
</feature>
<gene>
    <name evidence="2" type="ORF">NPX36_12435</name>
</gene>
<evidence type="ECO:0000313" key="3">
    <source>
        <dbReference type="Proteomes" id="UP001317001"/>
    </source>
</evidence>
<proteinExistence type="predicted"/>
<feature type="transmembrane region" description="Helical" evidence="1">
    <location>
        <begin position="210"/>
        <end position="238"/>
    </location>
</feature>
<keyword evidence="1" id="KW-0472">Membrane</keyword>
<protein>
    <recommendedName>
        <fullName evidence="4">Glycerophosphoryl diester phosphodiesterase membrane domain-containing protein</fullName>
    </recommendedName>
</protein>
<feature type="transmembrane region" description="Helical" evidence="1">
    <location>
        <begin position="258"/>
        <end position="281"/>
    </location>
</feature>
<feature type="transmembrane region" description="Helical" evidence="1">
    <location>
        <begin position="79"/>
        <end position="103"/>
    </location>
</feature>
<dbReference type="EMBL" id="CP102382">
    <property type="protein sequence ID" value="UUV21117.1"/>
    <property type="molecule type" value="Genomic_DNA"/>
</dbReference>
<sequence length="316" mass="36146">MFQLFKIRDFGSYISDSFTFLKVQGKNYFKNYLKFAFLPLVLLMASMSLIGTFYYRLIATSLGDTSGETLNNSFVNNNAVLLVLGLIALVVVGLYLALVNYSYPVYYMQILSKNSEQKPELRSIRALFKADFSRLLLFGFLSLIVFSLIGIIALIIAGILMFVIIGFFLFLLIIPFFITWYSLTLYFYIDKKQPFFEAFKHGFYTITNNFWNIVGASLCMLIIVQVLGTIVTMIPYFITVFGVIFGMQTEGPENFDPSNVSIIGIVVIIIYCFSILVSTILNHLLLIQNGLVYYSEREKLEYNTMHQSIDDIGKYE</sequence>
<keyword evidence="1" id="KW-1133">Transmembrane helix</keyword>
<accession>A0ABY5NRU3</accession>
<dbReference type="RefSeq" id="WP_257499041.1">
    <property type="nucleotide sequence ID" value="NZ_CP102382.1"/>
</dbReference>
<keyword evidence="1" id="KW-0812">Transmembrane</keyword>
<reference evidence="2 3" key="1">
    <citation type="submission" date="2022-08" db="EMBL/GenBank/DDBJ databases">
        <title>Myroides zhujiangensis sp. nov., a novel bacterium isolated from sediment in the Pearl River Estuary.</title>
        <authorList>
            <person name="Cui L."/>
        </authorList>
    </citation>
    <scope>NUCLEOTIDE SEQUENCE [LARGE SCALE GENOMIC DNA]</scope>
    <source>
        <strain evidence="2 3">SCSIO 72103</strain>
    </source>
</reference>
<organism evidence="2 3">
    <name type="scientific">Paenimyroides aestuarii</name>
    <dbReference type="NCBI Taxonomy" id="2968490"/>
    <lineage>
        <taxon>Bacteria</taxon>
        <taxon>Pseudomonadati</taxon>
        <taxon>Bacteroidota</taxon>
        <taxon>Flavobacteriia</taxon>
        <taxon>Flavobacteriales</taxon>
        <taxon>Flavobacteriaceae</taxon>
        <taxon>Paenimyroides</taxon>
    </lineage>
</organism>
<keyword evidence="3" id="KW-1185">Reference proteome</keyword>